<dbReference type="InterPro" id="IPR047111">
    <property type="entry name" value="YbaP-like"/>
</dbReference>
<name>A0A419R0M7_9SPHN</name>
<dbReference type="CDD" id="cd14789">
    <property type="entry name" value="Tiki"/>
    <property type="match status" value="1"/>
</dbReference>
<feature type="signal peptide" evidence="1">
    <location>
        <begin position="1"/>
        <end position="46"/>
    </location>
</feature>
<organism evidence="2 3">
    <name type="scientific">Tsuneonella suprasediminis</name>
    <dbReference type="NCBI Taxonomy" id="2306996"/>
    <lineage>
        <taxon>Bacteria</taxon>
        <taxon>Pseudomonadati</taxon>
        <taxon>Pseudomonadota</taxon>
        <taxon>Alphaproteobacteria</taxon>
        <taxon>Sphingomonadales</taxon>
        <taxon>Erythrobacteraceae</taxon>
        <taxon>Tsuneonella</taxon>
    </lineage>
</organism>
<keyword evidence="1" id="KW-0732">Signal</keyword>
<dbReference type="AlphaFoldDB" id="A0A419R0M7"/>
<feature type="chain" id="PRO_5019087767" evidence="1">
    <location>
        <begin position="47"/>
        <end position="331"/>
    </location>
</feature>
<dbReference type="Pfam" id="PF01963">
    <property type="entry name" value="TraB_PrgY_gumN"/>
    <property type="match status" value="1"/>
</dbReference>
<protein>
    <submittedName>
        <fullName evidence="2">TraB/GumN family protein</fullName>
    </submittedName>
</protein>
<proteinExistence type="predicted"/>
<keyword evidence="3" id="KW-1185">Reference proteome</keyword>
<comment type="caution">
    <text evidence="2">The sequence shown here is derived from an EMBL/GenBank/DDBJ whole genome shotgun (WGS) entry which is preliminary data.</text>
</comment>
<dbReference type="EMBL" id="RAHJ01000019">
    <property type="protein sequence ID" value="RJX67029.1"/>
    <property type="molecule type" value="Genomic_DNA"/>
</dbReference>
<dbReference type="OrthoDB" id="9806326at2"/>
<dbReference type="InterPro" id="IPR002816">
    <property type="entry name" value="TraB/PrgY/GumN_fam"/>
</dbReference>
<evidence type="ECO:0000313" key="3">
    <source>
        <dbReference type="Proteomes" id="UP000284322"/>
    </source>
</evidence>
<dbReference type="Proteomes" id="UP000284322">
    <property type="component" value="Unassembled WGS sequence"/>
</dbReference>
<accession>A0A419R0M7</accession>
<gene>
    <name evidence="2" type="ORF">D6858_11900</name>
</gene>
<reference evidence="2 3" key="1">
    <citation type="submission" date="2018-09" db="EMBL/GenBank/DDBJ databases">
        <title>Altererythrobacter sp.Ery1 and Ery12, the genome sequencing of novel strains in genus Alterythrobacter.</title>
        <authorList>
            <person name="Cheng H."/>
            <person name="Wu Y.-H."/>
            <person name="Fang C."/>
            <person name="Xu X.-W."/>
        </authorList>
    </citation>
    <scope>NUCLEOTIDE SEQUENCE [LARGE SCALE GENOMIC DNA]</scope>
    <source>
        <strain evidence="2 3">Ery12</strain>
    </source>
</reference>
<sequence length="331" mass="36087">MERHPSPHIRSVTRINYVRNLLKKSTSTLASFAVLFSTAGCATAQAEQVTSAPAPVTTAAPSETPAGPALWKIADDDTTIYLFGTVHALPDDLDWKTGQIGAALETADTLVTEVVVSDSNTAEMQKIVAAKGMLPADQTLRALLNDDQRAKYDAAMTGLGLPTNAFDRFKPWYASLLLTMIPLAQQGIDVANGVEKSLEASTRPEVKREALETAEYQLSLFDSLSQESQIDMMMKTIDGQDKVAEQLEAMIADWLAGDADGLARLMNESIDEPALLERLLYQRNRNWAQWLQKRLDIPGTVFVAVGAGHLAGQNSVQEDLTKMGIKVDRVQ</sequence>
<dbReference type="PANTHER" id="PTHR40590:SF1">
    <property type="entry name" value="CYTOPLASMIC PROTEIN"/>
    <property type="match status" value="1"/>
</dbReference>
<evidence type="ECO:0000256" key="1">
    <source>
        <dbReference type="SAM" id="SignalP"/>
    </source>
</evidence>
<evidence type="ECO:0000313" key="2">
    <source>
        <dbReference type="EMBL" id="RJX67029.1"/>
    </source>
</evidence>
<dbReference type="PANTHER" id="PTHR40590">
    <property type="entry name" value="CYTOPLASMIC PROTEIN-RELATED"/>
    <property type="match status" value="1"/>
</dbReference>